<evidence type="ECO:0000313" key="1">
    <source>
        <dbReference type="EMBL" id="AFC25517.1"/>
    </source>
</evidence>
<dbReference type="KEGG" id="sgn:SGRA_2789"/>
<dbReference type="Proteomes" id="UP000007519">
    <property type="component" value="Chromosome"/>
</dbReference>
<sequence length="90" mass="9865">MGGGDFAVVFWGLPRPLGGSGHCAARRFARPCSGKSRFGLPPLAALLQPLSRGPSALCRRLRRLLLVQQISSSPQLLLPCDELYRERNCF</sequence>
<accession>H6LA49</accession>
<proteinExistence type="predicted"/>
<protein>
    <submittedName>
        <fullName evidence="1">Uncharacterized protein</fullName>
    </submittedName>
</protein>
<name>H6LA49_SAPGL</name>
<organism evidence="1 2">
    <name type="scientific">Saprospira grandis (strain Lewin)</name>
    <dbReference type="NCBI Taxonomy" id="984262"/>
    <lineage>
        <taxon>Bacteria</taxon>
        <taxon>Pseudomonadati</taxon>
        <taxon>Bacteroidota</taxon>
        <taxon>Saprospiria</taxon>
        <taxon>Saprospirales</taxon>
        <taxon>Saprospiraceae</taxon>
        <taxon>Saprospira</taxon>
    </lineage>
</organism>
<dbReference type="EMBL" id="CP002831">
    <property type="protein sequence ID" value="AFC25517.1"/>
    <property type="molecule type" value="Genomic_DNA"/>
</dbReference>
<evidence type="ECO:0000313" key="2">
    <source>
        <dbReference type="Proteomes" id="UP000007519"/>
    </source>
</evidence>
<dbReference type="HOGENOM" id="CLU_2439063_0_0_10"/>
<dbReference type="AlphaFoldDB" id="H6LA49"/>
<keyword evidence="2" id="KW-1185">Reference proteome</keyword>
<gene>
    <name evidence="1" type="ordered locus">SGRA_2789</name>
</gene>
<reference evidence="1 2" key="1">
    <citation type="journal article" date="2012" name="Stand. Genomic Sci.">
        <title>Complete genome sequencing and analysis of Saprospira grandis str. Lewin, a predatory marine bacterium.</title>
        <authorList>
            <person name="Saw J.H."/>
            <person name="Yuryev A."/>
            <person name="Kanbe M."/>
            <person name="Hou S."/>
            <person name="Young A.G."/>
            <person name="Aizawa S."/>
            <person name="Alam M."/>
        </authorList>
    </citation>
    <scope>NUCLEOTIDE SEQUENCE [LARGE SCALE GENOMIC DNA]</scope>
    <source>
        <strain evidence="1 2">Lewin</strain>
    </source>
</reference>